<dbReference type="GO" id="GO:0006388">
    <property type="term" value="P:tRNA splicing, via endonucleolytic cleavage and ligation"/>
    <property type="evidence" value="ECO:0007669"/>
    <property type="project" value="TreeGrafter"/>
</dbReference>
<sequence length="365" mass="41889">MSNHHPNSSSIILKTFKFNPNLLKQIDLLVHSLENFPLIQKSSHQNQPQSNQKTSNLQNLSSNQIDQLQINEIENLLNQLNQSQNHHDLQDPHHQNIHNIQNLKIQKFIRSRIFNVPLVNPNTSNAFISIKSWIMLEHIYLNQPCPFPTLARGLFTHQSPQSNLQLGLGKYKILTRGYDKFFNINEINSTKWENLEKNTLPPYHLTLKTNGCIIFISAIDSSNLLITSKHATIESSPYDLDQPQTHSLIAQRWLDRHLNSVSLTRPQLAQELWHANATAIAELTDDEFEEHVIQTPSNQIGLNLHGINLNIPQFTTYPPSVVAQCAKRWGFHQTPYITLNSLNQVKDHCSQIQLDGWPNLHTPIE</sequence>
<feature type="domain" description="T4 RNA ligase 1-like N-terminal" evidence="2">
    <location>
        <begin position="151"/>
        <end position="353"/>
    </location>
</feature>
<dbReference type="GO" id="GO:0005634">
    <property type="term" value="C:nucleus"/>
    <property type="evidence" value="ECO:0007669"/>
    <property type="project" value="TreeGrafter"/>
</dbReference>
<evidence type="ECO:0000313" key="4">
    <source>
        <dbReference type="Proteomes" id="UP000765509"/>
    </source>
</evidence>
<evidence type="ECO:0000256" key="1">
    <source>
        <dbReference type="SAM" id="MobiDB-lite"/>
    </source>
</evidence>
<reference evidence="3" key="1">
    <citation type="submission" date="2021-03" db="EMBL/GenBank/DDBJ databases">
        <title>Draft genome sequence of rust myrtle Austropuccinia psidii MF-1, a brazilian biotype.</title>
        <authorList>
            <person name="Quecine M.C."/>
            <person name="Pachon D.M.R."/>
            <person name="Bonatelli M.L."/>
            <person name="Correr F.H."/>
            <person name="Franceschini L.M."/>
            <person name="Leite T.F."/>
            <person name="Margarido G.R.A."/>
            <person name="Almeida C.A."/>
            <person name="Ferrarezi J.A."/>
            <person name="Labate C.A."/>
        </authorList>
    </citation>
    <scope>NUCLEOTIDE SEQUENCE</scope>
    <source>
        <strain evidence="3">MF-1</strain>
    </source>
</reference>
<evidence type="ECO:0000313" key="3">
    <source>
        <dbReference type="EMBL" id="MBW0534429.1"/>
    </source>
</evidence>
<comment type="caution">
    <text evidence="3">The sequence shown here is derived from an EMBL/GenBank/DDBJ whole genome shotgun (WGS) entry which is preliminary data.</text>
</comment>
<proteinExistence type="predicted"/>
<dbReference type="InterPro" id="IPR019039">
    <property type="entry name" value="T4-Rnl1-like_N"/>
</dbReference>
<dbReference type="PANTHER" id="PTHR32004">
    <property type="entry name" value="TRNA LIGASE"/>
    <property type="match status" value="1"/>
</dbReference>
<organism evidence="3 4">
    <name type="scientific">Austropuccinia psidii MF-1</name>
    <dbReference type="NCBI Taxonomy" id="1389203"/>
    <lineage>
        <taxon>Eukaryota</taxon>
        <taxon>Fungi</taxon>
        <taxon>Dikarya</taxon>
        <taxon>Basidiomycota</taxon>
        <taxon>Pucciniomycotina</taxon>
        <taxon>Pucciniomycetes</taxon>
        <taxon>Pucciniales</taxon>
        <taxon>Sphaerophragmiaceae</taxon>
        <taxon>Austropuccinia</taxon>
    </lineage>
</organism>
<evidence type="ECO:0000259" key="2">
    <source>
        <dbReference type="Pfam" id="PF09511"/>
    </source>
</evidence>
<feature type="region of interest" description="Disordered" evidence="1">
    <location>
        <begin position="41"/>
        <end position="60"/>
    </location>
</feature>
<name>A0A9Q3ID64_9BASI</name>
<dbReference type="OrthoDB" id="276239at2759"/>
<dbReference type="Pfam" id="PF09511">
    <property type="entry name" value="RNA_lig_T4_1"/>
    <property type="match status" value="1"/>
</dbReference>
<feature type="non-terminal residue" evidence="3">
    <location>
        <position position="1"/>
    </location>
</feature>
<dbReference type="GO" id="GO:0003972">
    <property type="term" value="F:RNA ligase (ATP) activity"/>
    <property type="evidence" value="ECO:0007669"/>
    <property type="project" value="TreeGrafter"/>
</dbReference>
<accession>A0A9Q3ID64</accession>
<gene>
    <name evidence="3" type="ORF">O181_074144</name>
</gene>
<dbReference type="PANTHER" id="PTHR32004:SF1">
    <property type="entry name" value="TRNA LIGASE"/>
    <property type="match status" value="1"/>
</dbReference>
<dbReference type="Proteomes" id="UP000765509">
    <property type="component" value="Unassembled WGS sequence"/>
</dbReference>
<protein>
    <recommendedName>
        <fullName evidence="2">T4 RNA ligase 1-like N-terminal domain-containing protein</fullName>
    </recommendedName>
</protein>
<dbReference type="AlphaFoldDB" id="A0A9Q3ID64"/>
<keyword evidence="4" id="KW-1185">Reference proteome</keyword>
<dbReference type="EMBL" id="AVOT02039378">
    <property type="protein sequence ID" value="MBW0534429.1"/>
    <property type="molecule type" value="Genomic_DNA"/>
</dbReference>